<organism evidence="2 3">
    <name type="scientific">Puccinia coronata f. sp. avenae</name>
    <dbReference type="NCBI Taxonomy" id="200324"/>
    <lineage>
        <taxon>Eukaryota</taxon>
        <taxon>Fungi</taxon>
        <taxon>Dikarya</taxon>
        <taxon>Basidiomycota</taxon>
        <taxon>Pucciniomycotina</taxon>
        <taxon>Pucciniomycetes</taxon>
        <taxon>Pucciniales</taxon>
        <taxon>Pucciniaceae</taxon>
        <taxon>Puccinia</taxon>
    </lineage>
</organism>
<protein>
    <submittedName>
        <fullName evidence="2">Uncharacterized protein</fullName>
    </submittedName>
</protein>
<evidence type="ECO:0000256" key="1">
    <source>
        <dbReference type="SAM" id="MobiDB-lite"/>
    </source>
</evidence>
<dbReference type="Proteomes" id="UP000235392">
    <property type="component" value="Unassembled WGS sequence"/>
</dbReference>
<proteinExistence type="predicted"/>
<dbReference type="AlphaFoldDB" id="A0A2N5U047"/>
<feature type="compositionally biased region" description="Polar residues" evidence="1">
    <location>
        <begin position="62"/>
        <end position="74"/>
    </location>
</feature>
<feature type="region of interest" description="Disordered" evidence="1">
    <location>
        <begin position="62"/>
        <end position="100"/>
    </location>
</feature>
<feature type="region of interest" description="Disordered" evidence="1">
    <location>
        <begin position="128"/>
        <end position="150"/>
    </location>
</feature>
<evidence type="ECO:0000313" key="2">
    <source>
        <dbReference type="EMBL" id="PLW31129.1"/>
    </source>
</evidence>
<comment type="caution">
    <text evidence="2">The sequence shown here is derived from an EMBL/GenBank/DDBJ whole genome shotgun (WGS) entry which is preliminary data.</text>
</comment>
<gene>
    <name evidence="2" type="ORF">PCASD_12461</name>
</gene>
<accession>A0A2N5U047</accession>
<dbReference type="EMBL" id="PGCI01000277">
    <property type="protein sequence ID" value="PLW31129.1"/>
    <property type="molecule type" value="Genomic_DNA"/>
</dbReference>
<evidence type="ECO:0000313" key="3">
    <source>
        <dbReference type="Proteomes" id="UP000235392"/>
    </source>
</evidence>
<name>A0A2N5U047_9BASI</name>
<reference evidence="2 3" key="1">
    <citation type="submission" date="2017-11" db="EMBL/GenBank/DDBJ databases">
        <title>De novo assembly and phasing of dikaryotic genomes from two isolates of Puccinia coronata f. sp. avenae, the causal agent of oat crown rust.</title>
        <authorList>
            <person name="Miller M.E."/>
            <person name="Zhang Y."/>
            <person name="Omidvar V."/>
            <person name="Sperschneider J."/>
            <person name="Schwessinger B."/>
            <person name="Raley C."/>
            <person name="Palmer J.M."/>
            <person name="Garnica D."/>
            <person name="Upadhyaya N."/>
            <person name="Rathjen J."/>
            <person name="Taylor J.M."/>
            <person name="Park R.F."/>
            <person name="Dodds P.N."/>
            <person name="Hirsch C.D."/>
            <person name="Kianian S.F."/>
            <person name="Figueroa M."/>
        </authorList>
    </citation>
    <scope>NUCLEOTIDE SEQUENCE [LARGE SCALE GENOMIC DNA]</scope>
    <source>
        <strain evidence="2">12SD80</strain>
    </source>
</reference>
<feature type="compositionally biased region" description="Low complexity" evidence="1">
    <location>
        <begin position="75"/>
        <end position="86"/>
    </location>
</feature>
<feature type="compositionally biased region" description="Low complexity" evidence="1">
    <location>
        <begin position="132"/>
        <end position="144"/>
    </location>
</feature>
<sequence length="150" mass="16491">MLIKTPLSPLLVPILIPSTHITSTVKVLPTNINSYTLSKTAFIIQMRLVPLQECHSSQYWPDGQQQRFNQSHDQSSSTYASSSTTSLPTRRAAHASSSSTLQQPALSLKLAFLINSTVIPPPPTNNGSTHILAHLPPHHSPSLSWPHRCR</sequence>